<dbReference type="EMBL" id="GL996527">
    <property type="protein sequence ID" value="EGV62109.1"/>
    <property type="molecule type" value="Genomic_DNA"/>
</dbReference>
<feature type="transmembrane region" description="Helical" evidence="7">
    <location>
        <begin position="111"/>
        <end position="132"/>
    </location>
</feature>
<dbReference type="Pfam" id="PF13520">
    <property type="entry name" value="AA_permease_2"/>
    <property type="match status" value="1"/>
</dbReference>
<evidence type="ECO:0000313" key="8">
    <source>
        <dbReference type="EMBL" id="EGV62109.1"/>
    </source>
</evidence>
<feature type="transmembrane region" description="Helical" evidence="7">
    <location>
        <begin position="230"/>
        <end position="250"/>
    </location>
</feature>
<dbReference type="eggNOG" id="KOG1289">
    <property type="taxonomic scope" value="Eukaryota"/>
</dbReference>
<feature type="transmembrane region" description="Helical" evidence="7">
    <location>
        <begin position="199"/>
        <end position="218"/>
    </location>
</feature>
<proteinExistence type="predicted"/>
<gene>
    <name evidence="8" type="ORF">CANTEDRAFT_125639</name>
</gene>
<evidence type="ECO:0000256" key="1">
    <source>
        <dbReference type="ARBA" id="ARBA00004141"/>
    </source>
</evidence>
<dbReference type="PANTHER" id="PTHR45649">
    <property type="entry name" value="AMINO-ACID PERMEASE BAT1"/>
    <property type="match status" value="1"/>
</dbReference>
<evidence type="ECO:0000256" key="6">
    <source>
        <dbReference type="SAM" id="MobiDB-lite"/>
    </source>
</evidence>
<feature type="transmembrane region" description="Helical" evidence="7">
    <location>
        <begin position="483"/>
        <end position="502"/>
    </location>
</feature>
<dbReference type="GO" id="GO:0016020">
    <property type="term" value="C:membrane"/>
    <property type="evidence" value="ECO:0007669"/>
    <property type="project" value="UniProtKB-SubCell"/>
</dbReference>
<feature type="transmembrane region" description="Helical" evidence="7">
    <location>
        <begin position="153"/>
        <end position="179"/>
    </location>
</feature>
<reference evidence="8 9" key="1">
    <citation type="journal article" date="2011" name="Proc. Natl. Acad. Sci. U.S.A.">
        <title>Comparative genomics of xylose-fermenting fungi for enhanced biofuel production.</title>
        <authorList>
            <person name="Wohlbach D.J."/>
            <person name="Kuo A."/>
            <person name="Sato T.K."/>
            <person name="Potts K.M."/>
            <person name="Salamov A.A."/>
            <person name="LaButti K.M."/>
            <person name="Sun H."/>
            <person name="Clum A."/>
            <person name="Pangilinan J.L."/>
            <person name="Lindquist E.A."/>
            <person name="Lucas S."/>
            <person name="Lapidus A."/>
            <person name="Jin M."/>
            <person name="Gunawan C."/>
            <person name="Balan V."/>
            <person name="Dale B.E."/>
            <person name="Jeffries T.W."/>
            <person name="Zinkel R."/>
            <person name="Barry K.W."/>
            <person name="Grigoriev I.V."/>
            <person name="Gasch A.P."/>
        </authorList>
    </citation>
    <scope>NUCLEOTIDE SEQUENCE [LARGE SCALE GENOMIC DNA]</scope>
    <source>
        <strain evidence="9">ATCC 10573 / BCRC 21748 / CBS 615 / JCM 9827 / NBRC 10315 / NRRL Y-1498 / VKM Y-70</strain>
    </source>
</reference>
<evidence type="ECO:0000256" key="2">
    <source>
        <dbReference type="ARBA" id="ARBA00022448"/>
    </source>
</evidence>
<keyword evidence="2" id="KW-0813">Transport</keyword>
<feature type="transmembrane region" description="Helical" evidence="7">
    <location>
        <begin position="315"/>
        <end position="333"/>
    </location>
</feature>
<feature type="transmembrane region" description="Helical" evidence="7">
    <location>
        <begin position="514"/>
        <end position="535"/>
    </location>
</feature>
<feature type="region of interest" description="Disordered" evidence="6">
    <location>
        <begin position="584"/>
        <end position="617"/>
    </location>
</feature>
<evidence type="ECO:0000256" key="3">
    <source>
        <dbReference type="ARBA" id="ARBA00022692"/>
    </source>
</evidence>
<feature type="transmembrane region" description="Helical" evidence="7">
    <location>
        <begin position="443"/>
        <end position="463"/>
    </location>
</feature>
<keyword evidence="4 7" id="KW-1133">Transmembrane helix</keyword>
<feature type="transmembrane region" description="Helical" evidence="7">
    <location>
        <begin position="360"/>
        <end position="379"/>
    </location>
</feature>
<dbReference type="GeneID" id="18249116"/>
<evidence type="ECO:0000313" key="9">
    <source>
        <dbReference type="Proteomes" id="UP000000707"/>
    </source>
</evidence>
<feature type="transmembrane region" description="Helical" evidence="7">
    <location>
        <begin position="75"/>
        <end position="99"/>
    </location>
</feature>
<dbReference type="OrthoDB" id="3257095at2759"/>
<protein>
    <recommendedName>
        <fullName evidence="10">Amino acid transporter</fullName>
    </recommendedName>
</protein>
<evidence type="ECO:0000256" key="5">
    <source>
        <dbReference type="ARBA" id="ARBA00023136"/>
    </source>
</evidence>
<dbReference type="HOGENOM" id="CLU_004495_5_3_1"/>
<feature type="compositionally biased region" description="Low complexity" evidence="6">
    <location>
        <begin position="17"/>
        <end position="26"/>
    </location>
</feature>
<dbReference type="GO" id="GO:0022857">
    <property type="term" value="F:transmembrane transporter activity"/>
    <property type="evidence" value="ECO:0007669"/>
    <property type="project" value="InterPro"/>
</dbReference>
<evidence type="ECO:0000256" key="4">
    <source>
        <dbReference type="ARBA" id="ARBA00022989"/>
    </source>
</evidence>
<feature type="transmembrane region" description="Helical" evidence="7">
    <location>
        <begin position="419"/>
        <end position="437"/>
    </location>
</feature>
<dbReference type="Proteomes" id="UP000000707">
    <property type="component" value="Unassembled WGS sequence"/>
</dbReference>
<dbReference type="PANTHER" id="PTHR45649:SF3">
    <property type="entry name" value="POLYAMINE TRANSPORTER TPO5"/>
    <property type="match status" value="1"/>
</dbReference>
<dbReference type="KEGG" id="cten:18249116"/>
<sequence>MADNAQHGGDLPVPNTSGSPHPSAPGASYMSYLPNNTFGTLRPATLLRNLLEPEDENEVEEIEHFKYKQVLDRKLTVKSIIGLSFSIMGVPFGMSSTLWITLVDGGNVTMLYGWIIVSFFSLCVILSLAEIISKYPTSGGVYHFSALLSNERYSLISSWYTGWLLLIGSWTYIVSIQFAGAQFILSIFGLKNSYYKEDIMLVLLVYYAMLLFSGFINWKFPKYLEKINRACIIWSLGTTLAIDFLLIFFAKRTHSIKEILTTFDNSRSGWPDPLAFIVGLAGSAYTINGFGLIFSMTDEVKNPERNMPKGVISSLFITFFNGLIFILPVLIILPEMKLLLDETPEIMPIDLIFKFSIESYVVSFLLVMLLIVTVLFQAIGSVTTASRTTYAFARDGGLPYKERWLSVDSVEEDVVPKNAILLSMGISAVLPAIAVISESAFNSFMGSCVMTLTLSNGVPILCLMLNKRRKVKGGAFRLRKVGYIINGLSCFWVVLVCLVMSMPPVIKGLTWSRMNYASVVTVGFLAFATLGYKLWGQKSFEGPKVDTDYFELHNLNAPGRSNLNSANDSFVVIDDEEDNTFEADGRKISYEPPKPVSPSYRGSISSGSNKFEVGDNDDTEVLFDASREL</sequence>
<name>G3BAT5_CANTC</name>
<dbReference type="Gene3D" id="1.20.1740.10">
    <property type="entry name" value="Amino acid/polyamine transporter I"/>
    <property type="match status" value="1"/>
</dbReference>
<keyword evidence="9" id="KW-1185">Reference proteome</keyword>
<dbReference type="InterPro" id="IPR002293">
    <property type="entry name" value="AA/rel_permease1"/>
</dbReference>
<feature type="transmembrane region" description="Helical" evidence="7">
    <location>
        <begin position="274"/>
        <end position="294"/>
    </location>
</feature>
<feature type="region of interest" description="Disordered" evidence="6">
    <location>
        <begin position="1"/>
        <end position="26"/>
    </location>
</feature>
<feature type="compositionally biased region" description="Low complexity" evidence="6">
    <location>
        <begin position="597"/>
        <end position="608"/>
    </location>
</feature>
<keyword evidence="5 7" id="KW-0472">Membrane</keyword>
<accession>G3BAT5</accession>
<evidence type="ECO:0008006" key="10">
    <source>
        <dbReference type="Google" id="ProtNLM"/>
    </source>
</evidence>
<organism evidence="9">
    <name type="scientific">Candida tenuis (strain ATCC 10573 / BCRC 21748 / CBS 615 / JCM 9827 / NBRC 10315 / NRRL Y-1498 / VKM Y-70)</name>
    <name type="common">Yeast</name>
    <name type="synonym">Yamadazyma tenuis</name>
    <dbReference type="NCBI Taxonomy" id="590646"/>
    <lineage>
        <taxon>Eukaryota</taxon>
        <taxon>Fungi</taxon>
        <taxon>Dikarya</taxon>
        <taxon>Ascomycota</taxon>
        <taxon>Saccharomycotina</taxon>
        <taxon>Pichiomycetes</taxon>
        <taxon>Debaryomycetaceae</taxon>
        <taxon>Yamadazyma</taxon>
    </lineage>
</organism>
<comment type="subcellular location">
    <subcellularLocation>
        <location evidence="1">Membrane</location>
        <topology evidence="1">Multi-pass membrane protein</topology>
    </subcellularLocation>
</comment>
<dbReference type="AlphaFoldDB" id="G3BAT5"/>
<evidence type="ECO:0000256" key="7">
    <source>
        <dbReference type="SAM" id="Phobius"/>
    </source>
</evidence>
<keyword evidence="3 7" id="KW-0812">Transmembrane</keyword>